<evidence type="ECO:0000259" key="1">
    <source>
        <dbReference type="Pfam" id="PF08450"/>
    </source>
</evidence>
<protein>
    <recommendedName>
        <fullName evidence="1">SMP-30/Gluconolactonase/LRE-like region domain-containing protein</fullName>
    </recommendedName>
</protein>
<gene>
    <name evidence="2" type="ORF">HTAM1171_LOCUS5302</name>
</gene>
<evidence type="ECO:0000313" key="2">
    <source>
        <dbReference type="EMBL" id="CAD9489402.1"/>
    </source>
</evidence>
<dbReference type="InterPro" id="IPR011042">
    <property type="entry name" value="6-blade_b-propeller_TolB-like"/>
</dbReference>
<dbReference type="SUPFAM" id="SSF63829">
    <property type="entry name" value="Calcium-dependent phosphotriesterase"/>
    <property type="match status" value="1"/>
</dbReference>
<name>A0A7S2HFS3_9STRA</name>
<dbReference type="EMBL" id="HBGV01008578">
    <property type="protein sequence ID" value="CAD9489402.1"/>
    <property type="molecule type" value="Transcribed_RNA"/>
</dbReference>
<dbReference type="Pfam" id="PF08450">
    <property type="entry name" value="SGL"/>
    <property type="match status" value="1"/>
</dbReference>
<dbReference type="PANTHER" id="PTHR47064">
    <property type="entry name" value="PUTATIVE (AFU_ORTHOLOGUE AFUA_1G08990)-RELATED"/>
    <property type="match status" value="1"/>
</dbReference>
<dbReference type="Gene3D" id="2.120.10.30">
    <property type="entry name" value="TolB, C-terminal domain"/>
    <property type="match status" value="1"/>
</dbReference>
<dbReference type="InterPro" id="IPR052988">
    <property type="entry name" value="Oryzine_lactonohydrolase"/>
</dbReference>
<reference evidence="2" key="1">
    <citation type="submission" date="2021-01" db="EMBL/GenBank/DDBJ databases">
        <authorList>
            <person name="Corre E."/>
            <person name="Pelletier E."/>
            <person name="Niang G."/>
            <person name="Scheremetjew M."/>
            <person name="Finn R."/>
            <person name="Kale V."/>
            <person name="Holt S."/>
            <person name="Cochrane G."/>
            <person name="Meng A."/>
            <person name="Brown T."/>
            <person name="Cohen L."/>
        </authorList>
    </citation>
    <scope>NUCLEOTIDE SEQUENCE</scope>
    <source>
        <strain evidence="2">CCMP826</strain>
    </source>
</reference>
<feature type="domain" description="SMP-30/Gluconolactonase/LRE-like region" evidence="1">
    <location>
        <begin position="126"/>
        <end position="334"/>
    </location>
</feature>
<proteinExistence type="predicted"/>
<dbReference type="PANTHER" id="PTHR47064:SF2">
    <property type="entry name" value="SMP-30_GLUCONOLACTONASE_LRE-LIKE REGION DOMAIN-CONTAINING PROTEIN-RELATED"/>
    <property type="match status" value="1"/>
</dbReference>
<organism evidence="2">
    <name type="scientific">Helicotheca tamesis</name>
    <dbReference type="NCBI Taxonomy" id="374047"/>
    <lineage>
        <taxon>Eukaryota</taxon>
        <taxon>Sar</taxon>
        <taxon>Stramenopiles</taxon>
        <taxon>Ochrophyta</taxon>
        <taxon>Bacillariophyta</taxon>
        <taxon>Mediophyceae</taxon>
        <taxon>Lithodesmiophycidae</taxon>
        <taxon>Lithodesmiales</taxon>
        <taxon>Lithodesmiaceae</taxon>
        <taxon>Helicotheca</taxon>
    </lineage>
</organism>
<accession>A0A7S2HFS3</accession>
<dbReference type="InterPro" id="IPR013658">
    <property type="entry name" value="SGL"/>
</dbReference>
<dbReference type="AlphaFoldDB" id="A0A7S2HFS3"/>
<sequence length="354" mass="38070">MQTTSPNIVTLHACKEDEDNLKSIVTEQQSKAAVVLATNDEPLFHEAGVWMPSTKEWIVASNRLKHKSGEPHVIFSAIDVKGDVRTLDNLSSVIPMGNGGTADGKGGAYLCSQGLEDVGGAIYHTADGEKATAVVSQSSLVTCTAEEEDKNVILNSPNDICVYKQEWLLFTDPSYGYEQGFRSKPQSGEFVWVASTDGKTVAPLITSGLHKPNGICLSPDQSILYVTDTAFINGTGEMDPKLPRHVLAYDIHLSEGNGGDLLPIKLTNRRVLFKLYCRQGVPDGIKVDVDGNIYVGAGDGARIFSPSGELIGVLALEGGVANLCFGGDDLRDLLLLNEKKAVLIRMERPGVNLQ</sequence>